<dbReference type="AlphaFoldDB" id="A0A829DA74"/>
<proteinExistence type="predicted"/>
<evidence type="ECO:0000313" key="1">
    <source>
        <dbReference type="EMBL" id="EMY05311.1"/>
    </source>
</evidence>
<name>A0A829DA74_LEPIR</name>
<comment type="caution">
    <text evidence="1">The sequence shown here is derived from an EMBL/GenBank/DDBJ whole genome shotgun (WGS) entry which is preliminary data.</text>
</comment>
<protein>
    <submittedName>
        <fullName evidence="1">Uncharacterized protein</fullName>
    </submittedName>
</protein>
<reference evidence="1 2" key="1">
    <citation type="submission" date="2013-02" db="EMBL/GenBank/DDBJ databases">
        <authorList>
            <person name="Harkins D.M."/>
            <person name="Durkin A.S."/>
            <person name="Brinkac L.M."/>
            <person name="Haft D.H."/>
            <person name="Selengut J.D."/>
            <person name="Sanka R."/>
            <person name="DePew J."/>
            <person name="Purushe J."/>
            <person name="Whelen A.C."/>
            <person name="Vinetz J.M."/>
            <person name="Sutton G.G."/>
            <person name="Nierman W.C."/>
            <person name="Fouts D.E."/>
        </authorList>
    </citation>
    <scope>NUCLEOTIDE SEQUENCE [LARGE SCALE GENOMIC DNA]</scope>
    <source>
        <strain evidence="1 2">2002000626</strain>
    </source>
</reference>
<organism evidence="1 2">
    <name type="scientific">Leptospira interrogans str. 2002000626</name>
    <dbReference type="NCBI Taxonomy" id="996803"/>
    <lineage>
        <taxon>Bacteria</taxon>
        <taxon>Pseudomonadati</taxon>
        <taxon>Spirochaetota</taxon>
        <taxon>Spirochaetia</taxon>
        <taxon>Leptospirales</taxon>
        <taxon>Leptospiraceae</taxon>
        <taxon>Leptospira</taxon>
    </lineage>
</organism>
<dbReference type="Proteomes" id="UP000012329">
    <property type="component" value="Unassembled WGS sequence"/>
</dbReference>
<accession>A0A829DA74</accession>
<gene>
    <name evidence="1" type="ORF">LEP1GSC029_3362</name>
</gene>
<sequence length="37" mass="4592">MNQASPIEFLVIQEILRRRLEYQENRLYKTILMEPKQ</sequence>
<evidence type="ECO:0000313" key="2">
    <source>
        <dbReference type="Proteomes" id="UP000012329"/>
    </source>
</evidence>
<dbReference type="EMBL" id="AFJL02000087">
    <property type="protein sequence ID" value="EMY05311.1"/>
    <property type="molecule type" value="Genomic_DNA"/>
</dbReference>